<name>A0A0X3BQ69_9EURY</name>
<dbReference type="Proteomes" id="UP000069850">
    <property type="component" value="Chromosome 1"/>
</dbReference>
<protein>
    <submittedName>
        <fullName evidence="1">Uncharacterized protein</fullName>
    </submittedName>
</protein>
<dbReference type="AlphaFoldDB" id="A0A0X3BQ69"/>
<accession>A0A0X3BQ69</accession>
<dbReference type="EMBL" id="LT158599">
    <property type="protein sequence ID" value="CVK33960.1"/>
    <property type="molecule type" value="Genomic_DNA"/>
</dbReference>
<gene>
    <name evidence="1" type="ORF">MMAB1_2747</name>
</gene>
<evidence type="ECO:0000313" key="2">
    <source>
        <dbReference type="Proteomes" id="UP000069850"/>
    </source>
</evidence>
<proteinExistence type="predicted"/>
<organism evidence="1 2">
    <name type="scientific">Methanoculleus bourgensis</name>
    <dbReference type="NCBI Taxonomy" id="83986"/>
    <lineage>
        <taxon>Archaea</taxon>
        <taxon>Methanobacteriati</taxon>
        <taxon>Methanobacteriota</taxon>
        <taxon>Stenosarchaea group</taxon>
        <taxon>Methanomicrobia</taxon>
        <taxon>Methanomicrobiales</taxon>
        <taxon>Methanomicrobiaceae</taxon>
        <taxon>Methanoculleus</taxon>
    </lineage>
</organism>
<dbReference type="KEGG" id="mema:MMAB1_2747"/>
<reference evidence="1 2" key="1">
    <citation type="submission" date="2016-01" db="EMBL/GenBank/DDBJ databases">
        <authorList>
            <person name="Manzoor S."/>
        </authorList>
    </citation>
    <scope>NUCLEOTIDE SEQUENCE [LARGE SCALE GENOMIC DNA]</scope>
    <source>
        <strain evidence="1">Methanoculleus sp MAB1</strain>
    </source>
</reference>
<sequence length="210" mass="23911">MESRAGPLYQVERGGCLDVAMHAPTIAVILQENSGVRGCVPEKHPDQVPAGMFRHNVSGETFYNIPRGDRGNGWIATAPHRDMERLKAVAQGKENFRNVTRLCKHIQDMYNILVPSFAIESAIVEYAERNYWYGDLYLDFRVVLKTLIKAFRGGVIPDPFDNQNNLIAGVGSLAWYAERLEKIIAGMDECADWPRQDEVRERIYELLENR</sequence>
<evidence type="ECO:0000313" key="1">
    <source>
        <dbReference type="EMBL" id="CVK33960.1"/>
    </source>
</evidence>